<dbReference type="AlphaFoldDB" id="A0A9D1SZI8"/>
<feature type="transmembrane region" description="Helical" evidence="6">
    <location>
        <begin position="430"/>
        <end position="447"/>
    </location>
</feature>
<comment type="subcellular location">
    <subcellularLocation>
        <location evidence="1">Cell membrane</location>
        <topology evidence="1">Multi-pass membrane protein</topology>
    </subcellularLocation>
</comment>
<evidence type="ECO:0000256" key="2">
    <source>
        <dbReference type="ARBA" id="ARBA00022475"/>
    </source>
</evidence>
<evidence type="ECO:0000256" key="6">
    <source>
        <dbReference type="SAM" id="Phobius"/>
    </source>
</evidence>
<reference evidence="8" key="1">
    <citation type="submission" date="2020-10" db="EMBL/GenBank/DDBJ databases">
        <authorList>
            <person name="Gilroy R."/>
        </authorList>
    </citation>
    <scope>NUCLEOTIDE SEQUENCE</scope>
    <source>
        <strain evidence="8">4920</strain>
    </source>
</reference>
<proteinExistence type="predicted"/>
<accession>A0A9D1SZI8</accession>
<dbReference type="InterPro" id="IPR004477">
    <property type="entry name" value="ComEC_N"/>
</dbReference>
<dbReference type="SMART" id="SM00849">
    <property type="entry name" value="Lactamase_B"/>
    <property type="match status" value="1"/>
</dbReference>
<dbReference type="InterPro" id="IPR004797">
    <property type="entry name" value="Competence_ComEC/Rec2"/>
</dbReference>
<dbReference type="InterPro" id="IPR052159">
    <property type="entry name" value="Competence_DNA_uptake"/>
</dbReference>
<dbReference type="Gene3D" id="3.60.15.10">
    <property type="entry name" value="Ribonuclease Z/Hydroxyacylglutathione hydrolase-like"/>
    <property type="match status" value="1"/>
</dbReference>
<organism evidence="8 9">
    <name type="scientific">Candidatus Aphodoplasma excrementigallinarum</name>
    <dbReference type="NCBI Taxonomy" id="2840673"/>
    <lineage>
        <taxon>Bacteria</taxon>
        <taxon>Bacillati</taxon>
        <taxon>Bacillota</taxon>
        <taxon>Clostridia</taxon>
        <taxon>Eubacteriales</taxon>
        <taxon>Candidatus Aphodoplasma</taxon>
    </lineage>
</organism>
<keyword evidence="3 6" id="KW-0812">Transmembrane</keyword>
<dbReference type="GO" id="GO:0030420">
    <property type="term" value="P:establishment of competence for transformation"/>
    <property type="evidence" value="ECO:0007669"/>
    <property type="project" value="InterPro"/>
</dbReference>
<keyword evidence="5 6" id="KW-0472">Membrane</keyword>
<feature type="transmembrane region" description="Helical" evidence="6">
    <location>
        <begin position="234"/>
        <end position="250"/>
    </location>
</feature>
<evidence type="ECO:0000256" key="4">
    <source>
        <dbReference type="ARBA" id="ARBA00022989"/>
    </source>
</evidence>
<dbReference type="Proteomes" id="UP000886743">
    <property type="component" value="Unassembled WGS sequence"/>
</dbReference>
<gene>
    <name evidence="8" type="ORF">IAC74_04275</name>
</gene>
<dbReference type="Pfam" id="PF00753">
    <property type="entry name" value="Lactamase_B"/>
    <property type="match status" value="1"/>
</dbReference>
<feature type="transmembrane region" description="Helical" evidence="6">
    <location>
        <begin position="396"/>
        <end position="418"/>
    </location>
</feature>
<feature type="domain" description="Metallo-beta-lactamase" evidence="7">
    <location>
        <begin position="489"/>
        <end position="696"/>
    </location>
</feature>
<dbReference type="InterPro" id="IPR036866">
    <property type="entry name" value="RibonucZ/Hydroxyglut_hydro"/>
</dbReference>
<feature type="transmembrane region" description="Helical" evidence="6">
    <location>
        <begin position="336"/>
        <end position="355"/>
    </location>
</feature>
<dbReference type="Pfam" id="PF13567">
    <property type="entry name" value="DUF4131"/>
    <property type="match status" value="1"/>
</dbReference>
<dbReference type="GO" id="GO:0005886">
    <property type="term" value="C:plasma membrane"/>
    <property type="evidence" value="ECO:0007669"/>
    <property type="project" value="UniProtKB-SubCell"/>
</dbReference>
<evidence type="ECO:0000313" key="9">
    <source>
        <dbReference type="Proteomes" id="UP000886743"/>
    </source>
</evidence>
<feature type="transmembrane region" description="Helical" evidence="6">
    <location>
        <begin position="361"/>
        <end position="384"/>
    </location>
</feature>
<evidence type="ECO:0000256" key="5">
    <source>
        <dbReference type="ARBA" id="ARBA00023136"/>
    </source>
</evidence>
<dbReference type="Pfam" id="PF03772">
    <property type="entry name" value="Competence"/>
    <property type="match status" value="1"/>
</dbReference>
<dbReference type="NCBIfam" id="TIGR00361">
    <property type="entry name" value="ComEC_Rec2"/>
    <property type="match status" value="1"/>
</dbReference>
<dbReference type="NCBIfam" id="TIGR00360">
    <property type="entry name" value="ComEC_N-term"/>
    <property type="match status" value="1"/>
</dbReference>
<feature type="transmembrane region" description="Helical" evidence="6">
    <location>
        <begin position="305"/>
        <end position="324"/>
    </location>
</feature>
<reference evidence="8" key="2">
    <citation type="journal article" date="2021" name="PeerJ">
        <title>Extensive microbial diversity within the chicken gut microbiome revealed by metagenomics and culture.</title>
        <authorList>
            <person name="Gilroy R."/>
            <person name="Ravi A."/>
            <person name="Getino M."/>
            <person name="Pursley I."/>
            <person name="Horton D.L."/>
            <person name="Alikhan N.F."/>
            <person name="Baker D."/>
            <person name="Gharbi K."/>
            <person name="Hall N."/>
            <person name="Watson M."/>
            <person name="Adriaenssens E.M."/>
            <person name="Foster-Nyarko E."/>
            <person name="Jarju S."/>
            <person name="Secka A."/>
            <person name="Antonio M."/>
            <person name="Oren A."/>
            <person name="Chaudhuri R.R."/>
            <person name="La Ragione R."/>
            <person name="Hildebrand F."/>
            <person name="Pallen M.J."/>
        </authorList>
    </citation>
    <scope>NUCLEOTIDE SEQUENCE</scope>
    <source>
        <strain evidence="8">4920</strain>
    </source>
</reference>
<dbReference type="InterPro" id="IPR025405">
    <property type="entry name" value="DUF4131"/>
</dbReference>
<comment type="caution">
    <text evidence="8">The sequence shown here is derived from an EMBL/GenBank/DDBJ whole genome shotgun (WGS) entry which is preliminary data.</text>
</comment>
<dbReference type="InterPro" id="IPR035681">
    <property type="entry name" value="ComA-like_MBL"/>
</dbReference>
<keyword evidence="4 6" id="KW-1133">Transmembrane helix</keyword>
<dbReference type="PANTHER" id="PTHR30619">
    <property type="entry name" value="DNA INTERNALIZATION/COMPETENCE PROTEIN COMEC/REC2"/>
    <property type="match status" value="1"/>
</dbReference>
<dbReference type="CDD" id="cd07731">
    <property type="entry name" value="ComA-like_MBL-fold"/>
    <property type="match status" value="1"/>
</dbReference>
<dbReference type="PANTHER" id="PTHR30619:SF7">
    <property type="entry name" value="BETA-LACTAMASE DOMAIN PROTEIN"/>
    <property type="match status" value="1"/>
</dbReference>
<keyword evidence="2" id="KW-1003">Cell membrane</keyword>
<dbReference type="InterPro" id="IPR001279">
    <property type="entry name" value="Metallo-B-lactamas"/>
</dbReference>
<protein>
    <submittedName>
        <fullName evidence="8">DNA internalization-related competence protein ComEC/Rec2</fullName>
    </submittedName>
</protein>
<feature type="transmembrane region" description="Helical" evidence="6">
    <location>
        <begin position="281"/>
        <end position="299"/>
    </location>
</feature>
<evidence type="ECO:0000256" key="1">
    <source>
        <dbReference type="ARBA" id="ARBA00004651"/>
    </source>
</evidence>
<dbReference type="SUPFAM" id="SSF56281">
    <property type="entry name" value="Metallo-hydrolase/oxidoreductase"/>
    <property type="match status" value="1"/>
</dbReference>
<evidence type="ECO:0000256" key="3">
    <source>
        <dbReference type="ARBA" id="ARBA00022692"/>
    </source>
</evidence>
<feature type="transmembrane region" description="Helical" evidence="6">
    <location>
        <begin position="256"/>
        <end position="274"/>
    </location>
</feature>
<evidence type="ECO:0000259" key="7">
    <source>
        <dbReference type="SMART" id="SM00849"/>
    </source>
</evidence>
<feature type="transmembrane region" description="Helical" evidence="6">
    <location>
        <begin position="204"/>
        <end position="227"/>
    </location>
</feature>
<name>A0A9D1SZI8_9FIRM</name>
<feature type="transmembrane region" description="Helical" evidence="6">
    <location>
        <begin position="454"/>
        <end position="475"/>
    </location>
</feature>
<evidence type="ECO:0000313" key="8">
    <source>
        <dbReference type="EMBL" id="HIV02768.1"/>
    </source>
</evidence>
<sequence length="768" mass="85232">MPIFVACFFLIGLFYTGISISLRTGTFLPHIGETVTVTGRIVAVSDTENEYYDRYELKTEHMEFGEDGNKTKVILRETIEISLAKYGLESTPEPYQYGDEITAVLELEEPSVPLNDGDADYTSYKKARGIFFTGTGSYEDSALSGHEINYFNLIDLANLCRQYFIDVINTYFSGDEAGLLRGMLLSDKTGFSEEFYQKLTDTGMVHITVASGLHVNCVLAVLLWILFACRVRKWYAYPAAIVVLWAFAFLQGMTPSIVRAVVMTSIFLVGELLSRDYDRKNTLYLTAFLMLIYDPFTIYSVGFQLSFGAVLGIILFAAPVDHFLVRVVRFRKLSSLISVSIAAQLLILPVLAFYFNKISVYSILANLLIMPVLTVTLGLGFLLFAVSGFGPAVGSAVAFVLGLFVKYILGVIHVVSILPFSTVDIFTMNIWKMLAYYLLIAALYFILTKKGRRPVFTTLGVSAALVICLLVTGAYTGSLLRVTFLNVGQGDAALIQIPGGKTVVIDGGGSSPVSKTDLGETLFVPYLKRNGVSTIDYAVLSHYNKDHAQGIAAAVRLMEVKNLILPYRKNGEDMEYKEEIERTAREKGVNILYFKEGDRLDIGDAHFVAFAPTQRNAENKAFSENNKSLVLKLTYGETSFLFTGDIELEAESKVANYGDAIRADVLKVAHHGSKTSSSAKFIKTCAPKYAIISEGKDNVYGFPARETINTLVNHDADIYQTSECGDVRFYVDAEEIKWIDTFYERPSYEETFLKSGASIWLKNPQPAD</sequence>
<dbReference type="EMBL" id="DVOF01000125">
    <property type="protein sequence ID" value="HIV02768.1"/>
    <property type="molecule type" value="Genomic_DNA"/>
</dbReference>